<sequence>MVIQELRARIMKLDTEIGLQRELLKQLQRDKSLAQRQLNAVVDPVARLPLEISSDIFLRTLAPLPLEPGAPHPPMLLLNICHAWSDIAIATPALWTTIHIIFPCASGVKDVLPIWLERSRNRPLSVLLEGKFDRDVVSVIWRHGQQLRHLEICEAEKGGEDTDQNAANDLMELWGATTSPGPLLSLVTLTIRDSMDRASEFSRISPFHIFELLRLAPNLMECLFCETDIVFAVGADQKLVLPNLRRLMFGEQGRCPSFDHNILKSLSLPGLEALSITVASGHLLSFLKRSSPALRELVLGYESEFLPLAECLRFAPDLKQFELWETYCSLAEELFGALTESASLLPQLSILIINITDNEIPEISDSFWNAALGALVARRTQLRFLRLTIPNLTDLEVPTPDIIAAFKGLVADGMRVHISESVGARNILD</sequence>
<name>A0AAD7EZT5_9AGAR</name>
<dbReference type="EMBL" id="JARIHO010000005">
    <property type="protein sequence ID" value="KAJ7360818.1"/>
    <property type="molecule type" value="Genomic_DNA"/>
</dbReference>
<proteinExistence type="predicted"/>
<accession>A0AAD7EZT5</accession>
<protein>
    <recommendedName>
        <fullName evidence="3">F-box domain-containing protein</fullName>
    </recommendedName>
</protein>
<dbReference type="SUPFAM" id="SSF52047">
    <property type="entry name" value="RNI-like"/>
    <property type="match status" value="1"/>
</dbReference>
<gene>
    <name evidence="1" type="ORF">DFH08DRAFT_359701</name>
</gene>
<dbReference type="Proteomes" id="UP001218218">
    <property type="component" value="Unassembled WGS sequence"/>
</dbReference>
<comment type="caution">
    <text evidence="1">The sequence shown here is derived from an EMBL/GenBank/DDBJ whole genome shotgun (WGS) entry which is preliminary data.</text>
</comment>
<evidence type="ECO:0008006" key="3">
    <source>
        <dbReference type="Google" id="ProtNLM"/>
    </source>
</evidence>
<dbReference type="InterPro" id="IPR032675">
    <property type="entry name" value="LRR_dom_sf"/>
</dbReference>
<organism evidence="1 2">
    <name type="scientific">Mycena albidolilacea</name>
    <dbReference type="NCBI Taxonomy" id="1033008"/>
    <lineage>
        <taxon>Eukaryota</taxon>
        <taxon>Fungi</taxon>
        <taxon>Dikarya</taxon>
        <taxon>Basidiomycota</taxon>
        <taxon>Agaricomycotina</taxon>
        <taxon>Agaricomycetes</taxon>
        <taxon>Agaricomycetidae</taxon>
        <taxon>Agaricales</taxon>
        <taxon>Marasmiineae</taxon>
        <taxon>Mycenaceae</taxon>
        <taxon>Mycena</taxon>
    </lineage>
</organism>
<evidence type="ECO:0000313" key="1">
    <source>
        <dbReference type="EMBL" id="KAJ7360818.1"/>
    </source>
</evidence>
<dbReference type="Gene3D" id="3.80.10.10">
    <property type="entry name" value="Ribonuclease Inhibitor"/>
    <property type="match status" value="1"/>
</dbReference>
<reference evidence="1" key="1">
    <citation type="submission" date="2023-03" db="EMBL/GenBank/DDBJ databases">
        <title>Massive genome expansion in bonnet fungi (Mycena s.s.) driven by repeated elements and novel gene families across ecological guilds.</title>
        <authorList>
            <consortium name="Lawrence Berkeley National Laboratory"/>
            <person name="Harder C.B."/>
            <person name="Miyauchi S."/>
            <person name="Viragh M."/>
            <person name="Kuo A."/>
            <person name="Thoen E."/>
            <person name="Andreopoulos B."/>
            <person name="Lu D."/>
            <person name="Skrede I."/>
            <person name="Drula E."/>
            <person name="Henrissat B."/>
            <person name="Morin E."/>
            <person name="Kohler A."/>
            <person name="Barry K."/>
            <person name="LaButti K."/>
            <person name="Morin E."/>
            <person name="Salamov A."/>
            <person name="Lipzen A."/>
            <person name="Mereny Z."/>
            <person name="Hegedus B."/>
            <person name="Baldrian P."/>
            <person name="Stursova M."/>
            <person name="Weitz H."/>
            <person name="Taylor A."/>
            <person name="Grigoriev I.V."/>
            <person name="Nagy L.G."/>
            <person name="Martin F."/>
            <person name="Kauserud H."/>
        </authorList>
    </citation>
    <scope>NUCLEOTIDE SEQUENCE</scope>
    <source>
        <strain evidence="1">CBHHK002</strain>
    </source>
</reference>
<keyword evidence="2" id="KW-1185">Reference proteome</keyword>
<evidence type="ECO:0000313" key="2">
    <source>
        <dbReference type="Proteomes" id="UP001218218"/>
    </source>
</evidence>
<dbReference type="AlphaFoldDB" id="A0AAD7EZT5"/>